<evidence type="ECO:0000256" key="2">
    <source>
        <dbReference type="ARBA" id="ARBA00022801"/>
    </source>
</evidence>
<dbReference type="GO" id="GO:0005524">
    <property type="term" value="F:ATP binding"/>
    <property type="evidence" value="ECO:0007669"/>
    <property type="project" value="UniProtKB-KW"/>
</dbReference>
<organism evidence="9 10">
    <name type="scientific">Quercus lobata</name>
    <name type="common">Valley oak</name>
    <dbReference type="NCBI Taxonomy" id="97700"/>
    <lineage>
        <taxon>Eukaryota</taxon>
        <taxon>Viridiplantae</taxon>
        <taxon>Streptophyta</taxon>
        <taxon>Embryophyta</taxon>
        <taxon>Tracheophyta</taxon>
        <taxon>Spermatophyta</taxon>
        <taxon>Magnoliopsida</taxon>
        <taxon>eudicotyledons</taxon>
        <taxon>Gunneridae</taxon>
        <taxon>Pentapetalae</taxon>
        <taxon>rosids</taxon>
        <taxon>fabids</taxon>
        <taxon>Fagales</taxon>
        <taxon>Fagaceae</taxon>
        <taxon>Quercus</taxon>
    </lineage>
</organism>
<feature type="chain" id="PRO_5029826868" description="UvrD-like helicase ATP-binding domain-containing protein" evidence="6">
    <location>
        <begin position="19"/>
        <end position="1436"/>
    </location>
</feature>
<name>A0A7N2L7V4_QUELO</name>
<dbReference type="InterPro" id="IPR013986">
    <property type="entry name" value="DExx_box_DNA_helicase_dom_sf"/>
</dbReference>
<dbReference type="Pfam" id="PF13087">
    <property type="entry name" value="AAA_12"/>
    <property type="match status" value="1"/>
</dbReference>
<feature type="domain" description="UvrD-like helicase ATP-binding" evidence="7">
    <location>
        <begin position="398"/>
        <end position="485"/>
    </location>
</feature>
<evidence type="ECO:0000313" key="10">
    <source>
        <dbReference type="Proteomes" id="UP000594261"/>
    </source>
</evidence>
<reference evidence="9" key="2">
    <citation type="submission" date="2021-01" db="UniProtKB">
        <authorList>
            <consortium name="EnsemblPlants"/>
        </authorList>
    </citation>
    <scope>IDENTIFICATION</scope>
</reference>
<dbReference type="CDD" id="cd18808">
    <property type="entry name" value="SF1_C_Upf1"/>
    <property type="match status" value="1"/>
</dbReference>
<keyword evidence="2" id="KW-0378">Hydrolase</keyword>
<evidence type="ECO:0000256" key="5">
    <source>
        <dbReference type="SAM" id="MobiDB-lite"/>
    </source>
</evidence>
<evidence type="ECO:0000256" key="6">
    <source>
        <dbReference type="SAM" id="SignalP"/>
    </source>
</evidence>
<dbReference type="EnsemblPlants" id="QL03p041700:mrna">
    <property type="protein sequence ID" value="QL03p041700:mrna"/>
    <property type="gene ID" value="QL03p041700"/>
</dbReference>
<feature type="region of interest" description="Disordered" evidence="5">
    <location>
        <begin position="1413"/>
        <end position="1436"/>
    </location>
</feature>
<accession>A0A7N2L7V4</accession>
<feature type="domain" description="DNA2/NAM7 helicase-like C-terminal" evidence="8">
    <location>
        <begin position="62"/>
        <end position="126"/>
    </location>
</feature>
<keyword evidence="6" id="KW-0732">Signal</keyword>
<dbReference type="Gene3D" id="3.40.50.300">
    <property type="entry name" value="P-loop containing nucleotide triphosphate hydrolases"/>
    <property type="match status" value="2"/>
</dbReference>
<protein>
    <recommendedName>
        <fullName evidence="11">UvrD-like helicase ATP-binding domain-containing protein</fullName>
    </recommendedName>
</protein>
<dbReference type="InterPro" id="IPR027417">
    <property type="entry name" value="P-loop_NTPase"/>
</dbReference>
<proteinExistence type="predicted"/>
<evidence type="ECO:0008006" key="11">
    <source>
        <dbReference type="Google" id="ProtNLM"/>
    </source>
</evidence>
<sequence>MTVHLLACLARVLRLAACSRESPKRPSRESLFSCTLLSKLHSISLTTLTTSPPKYRKDLDKKYDDLDGFTVKVKSVDGFQGGEEDLIIISTVRSSTRASIGFTLNLQRTNVALTRARHYLWILGNERTLVNSGYVWETLVLDAKNRQCFFYADKDKDLAKAILDVKKEFELFDDLLNHDSILFKSVRWKILKQYKVEGLYIVCANDIVKEWSDIAKELRNLEIPKGWSISFDIVRIKNLDNNENGSDLSGCASDGRNYIENARNNTLVHSEEKEVEDTAAEIKKTILHQLFVTVSPKLCYAIKKHVSHLKSFACVGNSSNERSSIDIDDFEDASQFNDIPDSFVDVLPKSYPLVITFHKFLIMLDGTMGGPQSVEAGDGKLNREDYVLLSYLWVSHLSREKRGMIYDIFQNYEKMKNENAEFDFSDLVIDLHCRLRVERYKGDEMDFVYVDEVQDLTLSQIALFKYICRIVEEGFVSSGDTTQTIAKGIDFRFQDIRSLFYKKFVLESKSSGKDGRKEKGLISEILHLSQNFRTHDGILKLSQSVIELLYHFFPQSTDVLQPETSHIDGEAPILLESRSNKNVIFTIFGNSGNAEGSIVGFGAEQAMEVASSPEEWKSQGIKLYYEHNFLSATMCFERAGDINWERRSKAAGLRADADHMHSSNPEEANVKLRQAAEIFEDIGKADSAAQCFSDLGEFERAGRLYLEKCGEPGLQRAGECFSLAGCYELAANVYARGNFFSECLKVCTEAGDFGKSERHNSVGGETISARKILDAHLQSNSSKYVWQDYVVFDLTKHSEQMISRDQISVETLVYFWNFWKDKIVNIVKELDSRLLQRNGNVIYINVHHFVSAAPSYWCSELLRAGMKVLDNLQALYNFSLKNSLSMFCQSRSLTYIYEVAKFLSESEYQNHGYCNYKTLQRFVELSTNSFFGYIFPLDWWKSLAENMFSPRESAVSRNLLEQVIIENISLKGKLTYGKIGRVVVITLGLGSPWQYSKIPTSCVLLKLKEALVDTYEANWREVDYISPGCFLYLIERLLILASYFQGYFFTLKFSFAEWFIYQDADTNPNSTAGIGSCHVIFEFIVNVAQQLLLYKKDTMDWIRKSNINVKDYYPLLVLRLVSIICLVHLNAGEFLEFPFALLGSSFITEQLPWEFCDVIRRKQKHIHVNVLAEAFKKIHNPLVIVSLGGNCSRFLCPDAIFVDMRVKQCREDMFKVLFSGTVKASQGQTETVEVEATNSANEVLSSDTYDQDSCKTAPSNLAVVADQGDLNNINGSKLQVNYFREIFEDLQSLECGKDPRSFLSNAQIMKLVNVEKSIHLVSTVKNEHLQNTIDNVDENLLEEVDSMVDELTQLSAALDVSEPELGNNMSTIRELCKRLLSRRPNLEPILSKLFFQQGTNLVVETSGNISNEQQCDVKDSDSKAKENSSADVVSNS</sequence>
<dbReference type="GO" id="GO:0004386">
    <property type="term" value="F:helicase activity"/>
    <property type="evidence" value="ECO:0007669"/>
    <property type="project" value="UniProtKB-KW"/>
</dbReference>
<dbReference type="InterPro" id="IPR014016">
    <property type="entry name" value="UvrD-like_ATP-bd"/>
</dbReference>
<dbReference type="SUPFAM" id="SSF52540">
    <property type="entry name" value="P-loop containing nucleoside triphosphate hydrolases"/>
    <property type="match status" value="2"/>
</dbReference>
<dbReference type="EMBL" id="LRBV02000003">
    <property type="status" value="NOT_ANNOTATED_CDS"/>
    <property type="molecule type" value="Genomic_DNA"/>
</dbReference>
<evidence type="ECO:0000256" key="4">
    <source>
        <dbReference type="ARBA" id="ARBA00022840"/>
    </source>
</evidence>
<feature type="signal peptide" evidence="6">
    <location>
        <begin position="1"/>
        <end position="18"/>
    </location>
</feature>
<reference evidence="9 10" key="1">
    <citation type="journal article" date="2016" name="G3 (Bethesda)">
        <title>First Draft Assembly and Annotation of the Genome of a California Endemic Oak Quercus lobata Nee (Fagaceae).</title>
        <authorList>
            <person name="Sork V.L."/>
            <person name="Fitz-Gibbon S.T."/>
            <person name="Puiu D."/>
            <person name="Crepeau M."/>
            <person name="Gugger P.F."/>
            <person name="Sherman R."/>
            <person name="Stevens K."/>
            <person name="Langley C.H."/>
            <person name="Pellegrini M."/>
            <person name="Salzberg S.L."/>
        </authorList>
    </citation>
    <scope>NUCLEOTIDE SEQUENCE [LARGE SCALE GENOMIC DNA]</scope>
    <source>
        <strain evidence="9 10">cv. SW786</strain>
    </source>
</reference>
<dbReference type="OMA" id="HELICVE"/>
<keyword evidence="4" id="KW-0067">ATP-binding</keyword>
<dbReference type="InParanoid" id="A0A7N2L7V4"/>
<feature type="compositionally biased region" description="Basic and acidic residues" evidence="5">
    <location>
        <begin position="1415"/>
        <end position="1428"/>
    </location>
</feature>
<evidence type="ECO:0000259" key="7">
    <source>
        <dbReference type="Pfam" id="PF00580"/>
    </source>
</evidence>
<evidence type="ECO:0000256" key="3">
    <source>
        <dbReference type="ARBA" id="ARBA00022806"/>
    </source>
</evidence>
<dbReference type="InterPro" id="IPR041679">
    <property type="entry name" value="DNA2/NAM7-like_C"/>
</dbReference>
<dbReference type="PANTHER" id="PTHR21529:SF4">
    <property type="entry name" value="TPR AND ANKYRIN REPEAT-CONTAINING PROTEIN 1"/>
    <property type="match status" value="1"/>
</dbReference>
<dbReference type="InterPro" id="IPR039904">
    <property type="entry name" value="TRANK1"/>
</dbReference>
<dbReference type="GO" id="GO:0016787">
    <property type="term" value="F:hydrolase activity"/>
    <property type="evidence" value="ECO:0007669"/>
    <property type="project" value="UniProtKB-KW"/>
</dbReference>
<evidence type="ECO:0000256" key="1">
    <source>
        <dbReference type="ARBA" id="ARBA00022741"/>
    </source>
</evidence>
<evidence type="ECO:0000313" key="9">
    <source>
        <dbReference type="EnsemblPlants" id="QL03p041700:mrna"/>
    </source>
</evidence>
<dbReference type="PANTHER" id="PTHR21529">
    <property type="entry name" value="MAMMARY TURMOR VIRUS RECEPTOR HOMOLOG 1, 2 MTVR1, 2"/>
    <property type="match status" value="1"/>
</dbReference>
<dbReference type="Gene3D" id="1.10.10.160">
    <property type="match status" value="1"/>
</dbReference>
<dbReference type="Gramene" id="QL03p041700:mrna">
    <property type="protein sequence ID" value="QL03p041700:mrna"/>
    <property type="gene ID" value="QL03p041700"/>
</dbReference>
<evidence type="ECO:0000259" key="8">
    <source>
        <dbReference type="Pfam" id="PF13087"/>
    </source>
</evidence>
<dbReference type="Pfam" id="PF00580">
    <property type="entry name" value="UvrD-helicase"/>
    <property type="match status" value="1"/>
</dbReference>
<dbReference type="Proteomes" id="UP000594261">
    <property type="component" value="Chromosome 3"/>
</dbReference>
<keyword evidence="10" id="KW-1185">Reference proteome</keyword>
<keyword evidence="3" id="KW-0347">Helicase</keyword>
<dbReference type="InterPro" id="IPR047187">
    <property type="entry name" value="SF1_C_Upf1"/>
</dbReference>
<keyword evidence="1" id="KW-0547">Nucleotide-binding</keyword>